<reference evidence="2 3" key="1">
    <citation type="submission" date="2018-09" db="EMBL/GenBank/DDBJ databases">
        <title>Evolutionary history of phycoerythrin pigmentation in the water bloom-forming cyanobacterium Microcystis aeruginosa.</title>
        <authorList>
            <person name="Tanabe Y."/>
            <person name="Tanabe Y."/>
            <person name="Yamaguchi H."/>
        </authorList>
    </citation>
    <scope>NUCLEOTIDE SEQUENCE [LARGE SCALE GENOMIC DNA]</scope>
    <source>
        <strain evidence="2 3">NIES-2520</strain>
    </source>
</reference>
<sequence>MGGANGGLFFDVAPGTSLYTARDGSSVEVVGFTIDSITPGADMVSFLNIGANSINDTTATLSLKFTPANAVPEPTSTLGLLALGTLGAASTLKRKLKPSKSTEKETTKIG</sequence>
<evidence type="ECO:0000313" key="3">
    <source>
        <dbReference type="Proteomes" id="UP000324917"/>
    </source>
</evidence>
<accession>A0A5A5RW36</accession>
<dbReference type="Pfam" id="PF07589">
    <property type="entry name" value="PEP-CTERM"/>
    <property type="match status" value="1"/>
</dbReference>
<name>A0A5A5RW36_MICAE</name>
<protein>
    <recommendedName>
        <fullName evidence="1">Ice-binding protein C-terminal domain-containing protein</fullName>
    </recommendedName>
</protein>
<evidence type="ECO:0000259" key="1">
    <source>
        <dbReference type="Pfam" id="PF07589"/>
    </source>
</evidence>
<gene>
    <name evidence="2" type="ORF">MiTe_04170</name>
</gene>
<feature type="domain" description="Ice-binding protein C-terminal" evidence="1">
    <location>
        <begin position="70"/>
        <end position="90"/>
    </location>
</feature>
<organism evidence="2 3">
    <name type="scientific">Microcystis aeruginosa NIES-2520</name>
    <dbReference type="NCBI Taxonomy" id="2303982"/>
    <lineage>
        <taxon>Bacteria</taxon>
        <taxon>Bacillati</taxon>
        <taxon>Cyanobacteriota</taxon>
        <taxon>Cyanophyceae</taxon>
        <taxon>Oscillatoriophycideae</taxon>
        <taxon>Chroococcales</taxon>
        <taxon>Microcystaceae</taxon>
        <taxon>Microcystis</taxon>
    </lineage>
</organism>
<dbReference type="InterPro" id="IPR013424">
    <property type="entry name" value="Ice-binding_C"/>
</dbReference>
<evidence type="ECO:0000313" key="2">
    <source>
        <dbReference type="EMBL" id="GCA77317.1"/>
    </source>
</evidence>
<dbReference type="EMBL" id="BHVP01000129">
    <property type="protein sequence ID" value="GCA77317.1"/>
    <property type="molecule type" value="Genomic_DNA"/>
</dbReference>
<dbReference type="NCBIfam" id="TIGR02595">
    <property type="entry name" value="PEP_CTERM"/>
    <property type="match status" value="1"/>
</dbReference>
<comment type="caution">
    <text evidence="2">The sequence shown here is derived from an EMBL/GenBank/DDBJ whole genome shotgun (WGS) entry which is preliminary data.</text>
</comment>
<proteinExistence type="predicted"/>
<dbReference type="AlphaFoldDB" id="A0A5A5RW36"/>
<dbReference type="Proteomes" id="UP000324917">
    <property type="component" value="Unassembled WGS sequence"/>
</dbReference>